<feature type="region of interest" description="Disordered" evidence="1">
    <location>
        <begin position="295"/>
        <end position="326"/>
    </location>
</feature>
<name>A0A367ZIL3_9BACT</name>
<organism evidence="2 3">
    <name type="scientific">Candidatus Ozemobacter sibiricus</name>
    <dbReference type="NCBI Taxonomy" id="2268124"/>
    <lineage>
        <taxon>Bacteria</taxon>
        <taxon>Candidatus Ozemobacteria</taxon>
        <taxon>Candidatus Ozemobacterales</taxon>
        <taxon>Candidatus Ozemobacteraceae</taxon>
        <taxon>Candidatus Ozemobacter</taxon>
    </lineage>
</organism>
<reference evidence="2 3" key="1">
    <citation type="submission" date="2018-05" db="EMBL/GenBank/DDBJ databases">
        <title>A metagenomic window into the 2 km-deep terrestrial subsurface aquifer revealed taxonomically and functionally diverse microbial community comprising novel uncultured bacterial lineages.</title>
        <authorList>
            <person name="Kadnikov V.V."/>
            <person name="Mardanov A.V."/>
            <person name="Beletsky A.V."/>
            <person name="Banks D."/>
            <person name="Pimenov N.V."/>
            <person name="Frank Y.A."/>
            <person name="Karnachuk O.V."/>
            <person name="Ravin N.V."/>
        </authorList>
    </citation>
    <scope>NUCLEOTIDE SEQUENCE [LARGE SCALE GENOMIC DNA]</scope>
    <source>
        <strain evidence="2">BY5</strain>
    </source>
</reference>
<sequence>MTRRGWSIWLGLWLTMAVAGWPAMVGGQTTASGAFKLAPTGREVAIIRPHPWSGWYWPWARVPMAKVLAKYDTFVARRTGRNPGAAAWERKHHRGGEEWSGHCNGWAAAAVLEPEPRAPRTVDGMTFTVGEQKGLLSELYMDCYHQFYGTRCYSSKSDPDILPHHFHRLLLEYMKERQVPIVIDADAGSPVWNYPAYAFETTWTTDARRGKADVTTKLYLADDNVNADFLGTKGLIKTYRYTLDLNAAGEVIGGAWARGTGKNHPDFVWVPTANSPPAGWQNPAVEEAMVRAIVGSPAPTPPSPPSPPSSPPPPPAPPPASSPAGVASLSRMVMAGEPAGVAAGAVEAYDAVLQEAGLDPAALFATEP</sequence>
<dbReference type="Proteomes" id="UP000252355">
    <property type="component" value="Unassembled WGS sequence"/>
</dbReference>
<evidence type="ECO:0000256" key="1">
    <source>
        <dbReference type="SAM" id="MobiDB-lite"/>
    </source>
</evidence>
<evidence type="ECO:0000313" key="2">
    <source>
        <dbReference type="EMBL" id="RCK77945.1"/>
    </source>
</evidence>
<dbReference type="Pfam" id="PF16683">
    <property type="entry name" value="TGase_elicitor"/>
    <property type="match status" value="2"/>
</dbReference>
<gene>
    <name evidence="2" type="ORF">OZSIB_1983</name>
</gene>
<comment type="caution">
    <text evidence="2">The sequence shown here is derived from an EMBL/GenBank/DDBJ whole genome shotgun (WGS) entry which is preliminary data.</text>
</comment>
<protein>
    <submittedName>
        <fullName evidence="2">Uncharacterized protein</fullName>
    </submittedName>
</protein>
<accession>A0A367ZIL3</accession>
<feature type="compositionally biased region" description="Pro residues" evidence="1">
    <location>
        <begin position="298"/>
        <end position="321"/>
    </location>
</feature>
<dbReference type="AlphaFoldDB" id="A0A367ZIL3"/>
<proteinExistence type="predicted"/>
<dbReference type="GO" id="GO:0016755">
    <property type="term" value="F:aminoacyltransferase activity"/>
    <property type="evidence" value="ECO:0007669"/>
    <property type="project" value="InterPro"/>
</dbReference>
<dbReference type="InterPro" id="IPR032048">
    <property type="entry name" value="TGase_elicitor"/>
</dbReference>
<evidence type="ECO:0000313" key="3">
    <source>
        <dbReference type="Proteomes" id="UP000252355"/>
    </source>
</evidence>
<dbReference type="EMBL" id="QOQW01000030">
    <property type="protein sequence ID" value="RCK77945.1"/>
    <property type="molecule type" value="Genomic_DNA"/>
</dbReference>